<feature type="region of interest" description="Disordered" evidence="1">
    <location>
        <begin position="1"/>
        <end position="79"/>
    </location>
</feature>
<protein>
    <submittedName>
        <fullName evidence="2">Uncharacterized protein</fullName>
    </submittedName>
</protein>
<accession>A0ABQ3E9B4</accession>
<evidence type="ECO:0000313" key="3">
    <source>
        <dbReference type="Proteomes" id="UP000646745"/>
    </source>
</evidence>
<proteinExistence type="predicted"/>
<feature type="compositionally biased region" description="Basic and acidic residues" evidence="1">
    <location>
        <begin position="68"/>
        <end position="79"/>
    </location>
</feature>
<name>A0ABQ3E9B4_9GAMM</name>
<comment type="caution">
    <text evidence="2">The sequence shown here is derived from an EMBL/GenBank/DDBJ whole genome shotgun (WGS) entry which is preliminary data.</text>
</comment>
<reference evidence="3" key="1">
    <citation type="journal article" date="2019" name="Int. J. Syst. Evol. Microbiol.">
        <title>The Global Catalogue of Microorganisms (GCM) 10K type strain sequencing project: providing services to taxonomists for standard genome sequencing and annotation.</title>
        <authorList>
            <consortium name="The Broad Institute Genomics Platform"/>
            <consortium name="The Broad Institute Genome Sequencing Center for Infectious Disease"/>
            <person name="Wu L."/>
            <person name="Ma J."/>
        </authorList>
    </citation>
    <scope>NUCLEOTIDE SEQUENCE [LARGE SCALE GENOMIC DNA]</scope>
    <source>
        <strain evidence="3">KCTC 32998</strain>
    </source>
</reference>
<feature type="compositionally biased region" description="Basic and acidic residues" evidence="1">
    <location>
        <begin position="14"/>
        <end position="58"/>
    </location>
</feature>
<dbReference type="EMBL" id="BMZI01000007">
    <property type="protein sequence ID" value="GHB30262.1"/>
    <property type="molecule type" value="Genomic_DNA"/>
</dbReference>
<sequence length="79" mass="9243">MNARDYLAKQGIPLDKEEAKPQSLEEKAWQRAREAAEHGPRSGTPHDWEEWERFHDQLASDAGQISEKVSRRDEDQKDR</sequence>
<evidence type="ECO:0000256" key="1">
    <source>
        <dbReference type="SAM" id="MobiDB-lite"/>
    </source>
</evidence>
<keyword evidence="3" id="KW-1185">Reference proteome</keyword>
<gene>
    <name evidence="2" type="ORF">GCM10009038_31290</name>
</gene>
<evidence type="ECO:0000313" key="2">
    <source>
        <dbReference type="EMBL" id="GHB30262.1"/>
    </source>
</evidence>
<dbReference type="RefSeq" id="WP_189445664.1">
    <property type="nucleotide sequence ID" value="NZ_BMZI01000007.1"/>
</dbReference>
<dbReference type="Proteomes" id="UP000646745">
    <property type="component" value="Unassembled WGS sequence"/>
</dbReference>
<organism evidence="2 3">
    <name type="scientific">Salinicola rhizosphaerae</name>
    <dbReference type="NCBI Taxonomy" id="1443141"/>
    <lineage>
        <taxon>Bacteria</taxon>
        <taxon>Pseudomonadati</taxon>
        <taxon>Pseudomonadota</taxon>
        <taxon>Gammaproteobacteria</taxon>
        <taxon>Oceanospirillales</taxon>
        <taxon>Halomonadaceae</taxon>
        <taxon>Salinicola</taxon>
    </lineage>
</organism>